<keyword evidence="4" id="KW-0460">Magnesium</keyword>
<sequence length="276" mass="29945">MTRKIWLIADDYGLSAGVSASIRELIVQGRLSGTGCMTLFPEWPQEAQHLHALPTQAAIGLHLTLTDQMAATGPSALAEGGRLPPLGRLARLTTLSTAAARAAMAELDEQYTRFTDVMGRAPDFIDGHQHVHFLPVARRWLVQRFADLPPSARPFVRGSPSIRFAPSHVVAKAAVVQTLALGYDASVARHGFAVHGPLAGFYKWDDPEEFSTMLSSCLRNLPEGALVMCHPGHPDTVLASRDRLTAPRAIEHTFLSSQAFVDMLRAADVQLAGMPR</sequence>
<accession>A0A1I3L0T4</accession>
<dbReference type="PANTHER" id="PTHR31609">
    <property type="entry name" value="YDJC DEACETYLASE FAMILY MEMBER"/>
    <property type="match status" value="1"/>
</dbReference>
<dbReference type="EMBL" id="FORF01000006">
    <property type="protein sequence ID" value="SFI78343.1"/>
    <property type="molecule type" value="Genomic_DNA"/>
</dbReference>
<organism evidence="6 7">
    <name type="scientific">Aquamicrobium aerolatum DSM 21857</name>
    <dbReference type="NCBI Taxonomy" id="1121003"/>
    <lineage>
        <taxon>Bacteria</taxon>
        <taxon>Pseudomonadati</taxon>
        <taxon>Pseudomonadota</taxon>
        <taxon>Alphaproteobacteria</taxon>
        <taxon>Hyphomicrobiales</taxon>
        <taxon>Phyllobacteriaceae</taxon>
        <taxon>Aerobium</taxon>
    </lineage>
</organism>
<evidence type="ECO:0000313" key="6">
    <source>
        <dbReference type="EMBL" id="SFI78343.1"/>
    </source>
</evidence>
<keyword evidence="7" id="KW-1185">Reference proteome</keyword>
<dbReference type="GO" id="GO:0019213">
    <property type="term" value="F:deacetylase activity"/>
    <property type="evidence" value="ECO:0007669"/>
    <property type="project" value="TreeGrafter"/>
</dbReference>
<keyword evidence="3" id="KW-0378">Hydrolase</keyword>
<dbReference type="Proteomes" id="UP000242763">
    <property type="component" value="Unassembled WGS sequence"/>
</dbReference>
<evidence type="ECO:0000256" key="2">
    <source>
        <dbReference type="ARBA" id="ARBA00022723"/>
    </source>
</evidence>
<dbReference type="Pfam" id="PF04794">
    <property type="entry name" value="YdjC"/>
    <property type="match status" value="1"/>
</dbReference>
<keyword evidence="2" id="KW-0479">Metal-binding</keyword>
<dbReference type="CDD" id="cd10807">
    <property type="entry name" value="YdjC_like_3"/>
    <property type="match status" value="1"/>
</dbReference>
<evidence type="ECO:0000313" key="7">
    <source>
        <dbReference type="Proteomes" id="UP000242763"/>
    </source>
</evidence>
<dbReference type="AlphaFoldDB" id="A0A1I3L0T4"/>
<dbReference type="PANTHER" id="PTHR31609:SF1">
    <property type="entry name" value="CARBOHYDRATE DEACETYLASE"/>
    <property type="match status" value="1"/>
</dbReference>
<dbReference type="InterPro" id="IPR011330">
    <property type="entry name" value="Glyco_hydro/deAcase_b/a-brl"/>
</dbReference>
<evidence type="ECO:0000256" key="5">
    <source>
        <dbReference type="ARBA" id="ARBA00023277"/>
    </source>
</evidence>
<dbReference type="SUPFAM" id="SSF88713">
    <property type="entry name" value="Glycoside hydrolase/deacetylase"/>
    <property type="match status" value="1"/>
</dbReference>
<dbReference type="OrthoDB" id="9774177at2"/>
<evidence type="ECO:0000256" key="1">
    <source>
        <dbReference type="ARBA" id="ARBA00001946"/>
    </source>
</evidence>
<proteinExistence type="predicted"/>
<gene>
    <name evidence="6" type="ORF">SAMN03080618_01332</name>
</gene>
<reference evidence="7" key="1">
    <citation type="submission" date="2016-10" db="EMBL/GenBank/DDBJ databases">
        <authorList>
            <person name="Varghese N."/>
            <person name="Submissions S."/>
        </authorList>
    </citation>
    <scope>NUCLEOTIDE SEQUENCE [LARGE SCALE GENOMIC DNA]</scope>
    <source>
        <strain evidence="7">DSM 21857</strain>
    </source>
</reference>
<dbReference type="RefSeq" id="WP_091520108.1">
    <property type="nucleotide sequence ID" value="NZ_FORF01000006.1"/>
</dbReference>
<dbReference type="GO" id="GO:0046872">
    <property type="term" value="F:metal ion binding"/>
    <property type="evidence" value="ECO:0007669"/>
    <property type="project" value="UniProtKB-KW"/>
</dbReference>
<protein>
    <recommendedName>
        <fullName evidence="8">ChbG/HpnK family deacetylase</fullName>
    </recommendedName>
</protein>
<dbReference type="GO" id="GO:0005975">
    <property type="term" value="P:carbohydrate metabolic process"/>
    <property type="evidence" value="ECO:0007669"/>
    <property type="project" value="InterPro"/>
</dbReference>
<dbReference type="InterPro" id="IPR006879">
    <property type="entry name" value="YdjC-like"/>
</dbReference>
<dbReference type="STRING" id="1121003.SAMN03080618_01332"/>
<evidence type="ECO:0008006" key="8">
    <source>
        <dbReference type="Google" id="ProtNLM"/>
    </source>
</evidence>
<evidence type="ECO:0000256" key="4">
    <source>
        <dbReference type="ARBA" id="ARBA00022842"/>
    </source>
</evidence>
<dbReference type="Gene3D" id="3.20.20.370">
    <property type="entry name" value="Glycoside hydrolase/deacetylase"/>
    <property type="match status" value="1"/>
</dbReference>
<comment type="cofactor">
    <cofactor evidence="1">
        <name>Mg(2+)</name>
        <dbReference type="ChEBI" id="CHEBI:18420"/>
    </cofactor>
</comment>
<keyword evidence="5" id="KW-0119">Carbohydrate metabolism</keyword>
<dbReference type="GO" id="GO:0016787">
    <property type="term" value="F:hydrolase activity"/>
    <property type="evidence" value="ECO:0007669"/>
    <property type="project" value="UniProtKB-KW"/>
</dbReference>
<name>A0A1I3L0T4_9HYPH</name>
<evidence type="ECO:0000256" key="3">
    <source>
        <dbReference type="ARBA" id="ARBA00022801"/>
    </source>
</evidence>